<comment type="caution">
    <text evidence="2">The sequence shown here is derived from an EMBL/GenBank/DDBJ whole genome shotgun (WGS) entry which is preliminary data.</text>
</comment>
<evidence type="ECO:0000313" key="3">
    <source>
        <dbReference type="Proteomes" id="UP001215280"/>
    </source>
</evidence>
<keyword evidence="1" id="KW-1133">Transmembrane helix</keyword>
<dbReference type="Proteomes" id="UP001215280">
    <property type="component" value="Unassembled WGS sequence"/>
</dbReference>
<dbReference type="EMBL" id="JARJLG010000193">
    <property type="protein sequence ID" value="KAJ7730072.1"/>
    <property type="molecule type" value="Genomic_DNA"/>
</dbReference>
<feature type="transmembrane region" description="Helical" evidence="1">
    <location>
        <begin position="210"/>
        <end position="229"/>
    </location>
</feature>
<keyword evidence="1" id="KW-0812">Transmembrane</keyword>
<protein>
    <submittedName>
        <fullName evidence="2">Uncharacterized protein</fullName>
    </submittedName>
</protein>
<evidence type="ECO:0000313" key="2">
    <source>
        <dbReference type="EMBL" id="KAJ7730072.1"/>
    </source>
</evidence>
<name>A0AAD7HWP9_9AGAR</name>
<gene>
    <name evidence="2" type="ORF">DFH07DRAFT_781724</name>
</gene>
<keyword evidence="3" id="KW-1185">Reference proteome</keyword>
<organism evidence="2 3">
    <name type="scientific">Mycena maculata</name>
    <dbReference type="NCBI Taxonomy" id="230809"/>
    <lineage>
        <taxon>Eukaryota</taxon>
        <taxon>Fungi</taxon>
        <taxon>Dikarya</taxon>
        <taxon>Basidiomycota</taxon>
        <taxon>Agaricomycotina</taxon>
        <taxon>Agaricomycetes</taxon>
        <taxon>Agaricomycetidae</taxon>
        <taxon>Agaricales</taxon>
        <taxon>Marasmiineae</taxon>
        <taxon>Mycenaceae</taxon>
        <taxon>Mycena</taxon>
    </lineage>
</organism>
<reference evidence="2" key="1">
    <citation type="submission" date="2023-03" db="EMBL/GenBank/DDBJ databases">
        <title>Massive genome expansion in bonnet fungi (Mycena s.s.) driven by repeated elements and novel gene families across ecological guilds.</title>
        <authorList>
            <consortium name="Lawrence Berkeley National Laboratory"/>
            <person name="Harder C.B."/>
            <person name="Miyauchi S."/>
            <person name="Viragh M."/>
            <person name="Kuo A."/>
            <person name="Thoen E."/>
            <person name="Andreopoulos B."/>
            <person name="Lu D."/>
            <person name="Skrede I."/>
            <person name="Drula E."/>
            <person name="Henrissat B."/>
            <person name="Morin E."/>
            <person name="Kohler A."/>
            <person name="Barry K."/>
            <person name="LaButti K."/>
            <person name="Morin E."/>
            <person name="Salamov A."/>
            <person name="Lipzen A."/>
            <person name="Mereny Z."/>
            <person name="Hegedus B."/>
            <person name="Baldrian P."/>
            <person name="Stursova M."/>
            <person name="Weitz H."/>
            <person name="Taylor A."/>
            <person name="Grigoriev I.V."/>
            <person name="Nagy L.G."/>
            <person name="Martin F."/>
            <person name="Kauserud H."/>
        </authorList>
    </citation>
    <scope>NUCLEOTIDE SEQUENCE</scope>
    <source>
        <strain evidence="2">CBHHK188m</strain>
    </source>
</reference>
<evidence type="ECO:0000256" key="1">
    <source>
        <dbReference type="SAM" id="Phobius"/>
    </source>
</evidence>
<proteinExistence type="predicted"/>
<keyword evidence="1" id="KW-0472">Membrane</keyword>
<dbReference type="AlphaFoldDB" id="A0AAD7HWP9"/>
<accession>A0AAD7HWP9</accession>
<sequence>MKRGRPSPTPEYIKQVPIILYGSNLPSSRIEESNPCGLFLETVRLYCPEVAKKAVQGYLPPLKIPIKNQYQNVVGGLEGYSWDSVQYVHRESDSNGKNCMKPVSWIVSNVSGITHIRLETAIHNGAVLVFVVMDTPISIGLLGQYLSEKGVGIKEIHQIGCIGRWAVQIRLVLAVQIQSLGVVAIEMETLVVRIGSPTSLYIFAKFPQQIWLNVVLFITVPYEICFNICNGPRKMLRGRGTQPIMGP</sequence>